<evidence type="ECO:0000259" key="1">
    <source>
        <dbReference type="Pfam" id="PF13649"/>
    </source>
</evidence>
<dbReference type="GO" id="GO:0032259">
    <property type="term" value="P:methylation"/>
    <property type="evidence" value="ECO:0007669"/>
    <property type="project" value="UniProtKB-KW"/>
</dbReference>
<dbReference type="EMBL" id="AHAM01000168">
    <property type="protein sequence ID" value="EHK55413.1"/>
    <property type="molecule type" value="Genomic_DNA"/>
</dbReference>
<organism evidence="2 3">
    <name type="scientific">Mesorhizobium alhagi CCNWXJ12-2</name>
    <dbReference type="NCBI Taxonomy" id="1107882"/>
    <lineage>
        <taxon>Bacteria</taxon>
        <taxon>Pseudomonadati</taxon>
        <taxon>Pseudomonadota</taxon>
        <taxon>Alphaproteobacteria</taxon>
        <taxon>Hyphomicrobiales</taxon>
        <taxon>Phyllobacteriaceae</taxon>
        <taxon>Allomesorhizobium</taxon>
    </lineage>
</organism>
<keyword evidence="3" id="KW-1185">Reference proteome</keyword>
<keyword evidence="2" id="KW-0489">Methyltransferase</keyword>
<feature type="domain" description="Methyltransferase" evidence="1">
    <location>
        <begin position="48"/>
        <end position="144"/>
    </location>
</feature>
<dbReference type="GO" id="GO:0008757">
    <property type="term" value="F:S-adenosylmethionine-dependent methyltransferase activity"/>
    <property type="evidence" value="ECO:0007669"/>
    <property type="project" value="InterPro"/>
</dbReference>
<sequence>MDPKLQIRVQRYGWDAASELYEDGWRGPLAPAQRTLLRVADLKPGERVIEAACGSGLVTRVLAGAVGQKGEVLATDLSQKMVELTALTCADAGHDCVVTARMSADELAVEPDRFDAAVCALGLMYVPDPGRAAASMARATRPGGRVVATVWGQRKNCGWAEIFPIVDARVVSEVCPLFFASGAPGALNRDFEQAGLRDLAEHRQQEILLFLNERSLLSAMLLGGPVALAVKRFTPDTMREVEGEFLDSVRDHRASDGSYRIPGEFVTVVGYR</sequence>
<name>H0HV15_9HYPH</name>
<dbReference type="PANTHER" id="PTHR43591:SF24">
    <property type="entry name" value="2-METHOXY-6-POLYPRENYL-1,4-BENZOQUINOL METHYLASE, MITOCHONDRIAL"/>
    <property type="match status" value="1"/>
</dbReference>
<dbReference type="InterPro" id="IPR029063">
    <property type="entry name" value="SAM-dependent_MTases_sf"/>
</dbReference>
<dbReference type="RefSeq" id="WP_008837625.1">
    <property type="nucleotide sequence ID" value="NZ_AHAM01000168.1"/>
</dbReference>
<dbReference type="CDD" id="cd02440">
    <property type="entry name" value="AdoMet_MTases"/>
    <property type="match status" value="1"/>
</dbReference>
<protein>
    <submittedName>
        <fullName evidence="2">Demethylmenaquinone methyltransferase</fullName>
    </submittedName>
</protein>
<dbReference type="SUPFAM" id="SSF53335">
    <property type="entry name" value="S-adenosyl-L-methionine-dependent methyltransferases"/>
    <property type="match status" value="1"/>
</dbReference>
<dbReference type="PANTHER" id="PTHR43591">
    <property type="entry name" value="METHYLTRANSFERASE"/>
    <property type="match status" value="1"/>
</dbReference>
<dbReference type="Pfam" id="PF13649">
    <property type="entry name" value="Methyltransf_25"/>
    <property type="match status" value="1"/>
</dbReference>
<dbReference type="Proteomes" id="UP000003250">
    <property type="component" value="Unassembled WGS sequence"/>
</dbReference>
<dbReference type="PATRIC" id="fig|1107882.3.peg.3920"/>
<accession>H0HV15</accession>
<dbReference type="Gene3D" id="3.40.50.150">
    <property type="entry name" value="Vaccinia Virus protein VP39"/>
    <property type="match status" value="1"/>
</dbReference>
<gene>
    <name evidence="2" type="ORF">MAXJ12_20092</name>
</gene>
<reference evidence="2 3" key="1">
    <citation type="journal article" date="2012" name="J. Bacteriol.">
        <title>Draft Genome Sequence of Mesorhizobium alhagi CCNWXJ12-2T, a Novel Salt-Resistant Species Isolated from the Desert of Northwestern China.</title>
        <authorList>
            <person name="Zhou M."/>
            <person name="Chen W."/>
            <person name="Chen H."/>
            <person name="Wei G."/>
        </authorList>
    </citation>
    <scope>NUCLEOTIDE SEQUENCE [LARGE SCALE GENOMIC DNA]</scope>
    <source>
        <strain evidence="2 3">CCNWXJ12-2</strain>
    </source>
</reference>
<dbReference type="OrthoDB" id="9770485at2"/>
<dbReference type="InterPro" id="IPR041698">
    <property type="entry name" value="Methyltransf_25"/>
</dbReference>
<evidence type="ECO:0000313" key="2">
    <source>
        <dbReference type="EMBL" id="EHK55413.1"/>
    </source>
</evidence>
<keyword evidence="2" id="KW-0808">Transferase</keyword>
<proteinExistence type="predicted"/>
<evidence type="ECO:0000313" key="3">
    <source>
        <dbReference type="Proteomes" id="UP000003250"/>
    </source>
</evidence>
<dbReference type="AlphaFoldDB" id="H0HV15"/>